<dbReference type="InterPro" id="IPR040441">
    <property type="entry name" value="CFA20/CFAP20DC"/>
</dbReference>
<feature type="region of interest" description="Disordered" evidence="1">
    <location>
        <begin position="477"/>
        <end position="500"/>
    </location>
</feature>
<dbReference type="EMBL" id="CAJFCJ010000009">
    <property type="protein sequence ID" value="CAD5118978.1"/>
    <property type="molecule type" value="Genomic_DNA"/>
</dbReference>
<sequence length="525" mass="60746">MSDNNPLEVFNSQSKTLLEKWNIPSHVKPTFDKEGRCNVHNLTGSARTVQMTWQADKSLKDGARYNYVVLQTFIPEFEEFAFEINVSLPNESNKRRLFFTTNAKDMKRETFHARIPLGIVKRKTWLNLCVDVISFMKLWNEENFNAIENLSISANCKLRRIFVLKPNTTNTESSASSDIRIPKHFEYSHSLNHETQLIDYFCIVREYGSIELRIGSGEMKQPHPPSTMPNQKPRPGRKVKSGGKGKATSAQDENKNLSEELSDVIDTLNKGDKINKTSDTDEKSEPTLYTYSSQPVAVQRKSPSTKAIRNRQVFKQNIKIDDNDFVSDSDGDSDKERRHKDDKCQEKPKRTMLKRSVKKNTLKLSSYNNVVQQKKPTDAKLSVQEYTTVGSFEIDSIEADIIRAMQKEDEETYQSNNFERFKDHTFGKDPEEDHFVETNNHLLVQDVHLYKDEIKDQSGRWSTDFFSQSHVRNDLREMNKKHSSGPVKQNSSDSSSDEDEMLDLYFDPTLNCYFDPDSKIYYELK</sequence>
<reference evidence="3 4" key="1">
    <citation type="submission" date="2020-08" db="EMBL/GenBank/DDBJ databases">
        <authorList>
            <person name="Hejnol A."/>
        </authorList>
    </citation>
    <scope>NUCLEOTIDE SEQUENCE [LARGE SCALE GENOMIC DNA]</scope>
</reference>
<dbReference type="Pfam" id="PF05018">
    <property type="entry name" value="CFA20_dom"/>
    <property type="match status" value="1"/>
</dbReference>
<dbReference type="PANTHER" id="PTHR12458">
    <property type="entry name" value="ORF PROTEIN"/>
    <property type="match status" value="1"/>
</dbReference>
<evidence type="ECO:0000256" key="1">
    <source>
        <dbReference type="SAM" id="MobiDB-lite"/>
    </source>
</evidence>
<feature type="compositionally biased region" description="Polar residues" evidence="1">
    <location>
        <begin position="287"/>
        <end position="306"/>
    </location>
</feature>
<dbReference type="Proteomes" id="UP000549394">
    <property type="component" value="Unassembled WGS sequence"/>
</dbReference>
<feature type="compositionally biased region" description="Basic and acidic residues" evidence="1">
    <location>
        <begin position="270"/>
        <end position="285"/>
    </location>
</feature>
<proteinExistence type="predicted"/>
<evidence type="ECO:0000313" key="4">
    <source>
        <dbReference type="Proteomes" id="UP000549394"/>
    </source>
</evidence>
<evidence type="ECO:0000313" key="3">
    <source>
        <dbReference type="EMBL" id="CAD5118978.1"/>
    </source>
</evidence>
<protein>
    <submittedName>
        <fullName evidence="3">DgyrCDS7641</fullName>
    </submittedName>
</protein>
<gene>
    <name evidence="3" type="ORF">DGYR_LOCUS7278</name>
</gene>
<evidence type="ECO:0000259" key="2">
    <source>
        <dbReference type="Pfam" id="PF05018"/>
    </source>
</evidence>
<organism evidence="3 4">
    <name type="scientific">Dimorphilus gyrociliatus</name>
    <dbReference type="NCBI Taxonomy" id="2664684"/>
    <lineage>
        <taxon>Eukaryota</taxon>
        <taxon>Metazoa</taxon>
        <taxon>Spiralia</taxon>
        <taxon>Lophotrochozoa</taxon>
        <taxon>Annelida</taxon>
        <taxon>Polychaeta</taxon>
        <taxon>Polychaeta incertae sedis</taxon>
        <taxon>Dinophilidae</taxon>
        <taxon>Dimorphilus</taxon>
    </lineage>
</organism>
<accession>A0A7I8VRM4</accession>
<feature type="domain" description="CFA20" evidence="2">
    <location>
        <begin position="7"/>
        <end position="168"/>
    </location>
</feature>
<feature type="region of interest" description="Disordered" evidence="1">
    <location>
        <begin position="216"/>
        <end position="258"/>
    </location>
</feature>
<feature type="region of interest" description="Disordered" evidence="1">
    <location>
        <begin position="322"/>
        <end position="349"/>
    </location>
</feature>
<name>A0A7I8VRM4_9ANNE</name>
<feature type="region of interest" description="Disordered" evidence="1">
    <location>
        <begin position="270"/>
        <end position="306"/>
    </location>
</feature>
<dbReference type="InterPro" id="IPR007714">
    <property type="entry name" value="CFA20_dom"/>
</dbReference>
<feature type="compositionally biased region" description="Basic and acidic residues" evidence="1">
    <location>
        <begin position="332"/>
        <end position="349"/>
    </location>
</feature>
<comment type="caution">
    <text evidence="3">The sequence shown here is derived from an EMBL/GenBank/DDBJ whole genome shotgun (WGS) entry which is preliminary data.</text>
</comment>
<dbReference type="AlphaFoldDB" id="A0A7I8VRM4"/>
<dbReference type="OrthoDB" id="10261083at2759"/>
<keyword evidence="4" id="KW-1185">Reference proteome</keyword>
<feature type="compositionally biased region" description="Basic residues" evidence="1">
    <location>
        <begin position="234"/>
        <end position="243"/>
    </location>
</feature>